<evidence type="ECO:0000313" key="5">
    <source>
        <dbReference type="EMBL" id="EGW23327.1"/>
    </source>
</evidence>
<evidence type="ECO:0000259" key="4">
    <source>
        <dbReference type="PROSITE" id="PS50887"/>
    </source>
</evidence>
<dbReference type="Gene3D" id="3.20.20.450">
    <property type="entry name" value="EAL domain"/>
    <property type="match status" value="1"/>
</dbReference>
<dbReference type="InterPro" id="IPR001633">
    <property type="entry name" value="EAL_dom"/>
</dbReference>
<dbReference type="InterPro" id="IPR000160">
    <property type="entry name" value="GGDEF_dom"/>
</dbReference>
<protein>
    <submittedName>
        <fullName evidence="5">Diguanylate cyclase/phosphodiesterase with PAS/PAC sensor(S)</fullName>
    </submittedName>
</protein>
<dbReference type="STRING" id="697282.Mettu_2176"/>
<dbReference type="InterPro" id="IPR052155">
    <property type="entry name" value="Biofilm_reg_signaling"/>
</dbReference>
<name>G3IWX2_METTV</name>
<dbReference type="InterPro" id="IPR029787">
    <property type="entry name" value="Nucleotide_cyclase"/>
</dbReference>
<dbReference type="PANTHER" id="PTHR44757">
    <property type="entry name" value="DIGUANYLATE CYCLASE DGCP"/>
    <property type="match status" value="1"/>
</dbReference>
<dbReference type="NCBIfam" id="TIGR00254">
    <property type="entry name" value="GGDEF"/>
    <property type="match status" value="1"/>
</dbReference>
<dbReference type="InterPro" id="IPR043128">
    <property type="entry name" value="Rev_trsase/Diguanyl_cyclase"/>
</dbReference>
<dbReference type="CDD" id="cd01948">
    <property type="entry name" value="EAL"/>
    <property type="match status" value="1"/>
</dbReference>
<reference evidence="5 6" key="1">
    <citation type="submission" date="2011-06" db="EMBL/GenBank/DDBJ databases">
        <title>Genomic sequence of Methylobacter tundripaludum SV96.</title>
        <authorList>
            <consortium name="US DOE Joint Genome Institute"/>
            <person name="Lucas S."/>
            <person name="Han J."/>
            <person name="Lapidus A."/>
            <person name="Cheng J.-F."/>
            <person name="Goodwin L."/>
            <person name="Pitluck S."/>
            <person name="Held B."/>
            <person name="Detter J.C."/>
            <person name="Han C."/>
            <person name="Tapia R."/>
            <person name="Land M."/>
            <person name="Hauser L."/>
            <person name="Kyrpides N."/>
            <person name="Ivanova N."/>
            <person name="Ovchinnikova G."/>
            <person name="Pagani I."/>
            <person name="Klotz M.G."/>
            <person name="Dispirito A.A."/>
            <person name="Murrell J.C."/>
            <person name="Dunfield P."/>
            <person name="Kalyuzhnaya M.G."/>
            <person name="Svenning M."/>
            <person name="Trotsenko Y.A."/>
            <person name="Stein L.Y."/>
            <person name="Woyke T."/>
        </authorList>
    </citation>
    <scope>NUCLEOTIDE SEQUENCE [LARGE SCALE GENOMIC DNA]</scope>
    <source>
        <strain evidence="6">ATCC BAA-1195 / DSM 17260 / SV96</strain>
    </source>
</reference>
<dbReference type="Gene3D" id="1.10.287.130">
    <property type="match status" value="1"/>
</dbReference>
<dbReference type="CDD" id="cd01949">
    <property type="entry name" value="GGDEF"/>
    <property type="match status" value="1"/>
</dbReference>
<dbReference type="Pfam" id="PF08448">
    <property type="entry name" value="PAS_4"/>
    <property type="match status" value="1"/>
</dbReference>
<evidence type="ECO:0000259" key="2">
    <source>
        <dbReference type="PROSITE" id="PS50113"/>
    </source>
</evidence>
<dbReference type="InterPro" id="IPR013656">
    <property type="entry name" value="PAS_4"/>
</dbReference>
<dbReference type="InterPro" id="IPR035965">
    <property type="entry name" value="PAS-like_dom_sf"/>
</dbReference>
<dbReference type="InterPro" id="IPR017944">
    <property type="entry name" value="KaiA/RbsU_helical_domain_sf"/>
</dbReference>
<dbReference type="PANTHER" id="PTHR44757:SF2">
    <property type="entry name" value="BIOFILM ARCHITECTURE MAINTENANCE PROTEIN MBAA"/>
    <property type="match status" value="1"/>
</dbReference>
<dbReference type="HOGENOM" id="CLU_000445_70_20_6"/>
<dbReference type="InterPro" id="IPR035919">
    <property type="entry name" value="EAL_sf"/>
</dbReference>
<dbReference type="Proteomes" id="UP000004664">
    <property type="component" value="Unassembled WGS sequence"/>
</dbReference>
<dbReference type="SUPFAM" id="SSF55073">
    <property type="entry name" value="Nucleotide cyclase"/>
    <property type="match status" value="1"/>
</dbReference>
<dbReference type="InterPro" id="IPR036097">
    <property type="entry name" value="HisK_dim/P_sf"/>
</dbReference>
<evidence type="ECO:0000259" key="3">
    <source>
        <dbReference type="PROSITE" id="PS50883"/>
    </source>
</evidence>
<dbReference type="SUPFAM" id="SSF47384">
    <property type="entry name" value="Homodimeric domain of signal transducing histidine kinase"/>
    <property type="match status" value="1"/>
</dbReference>
<organism evidence="5 6">
    <name type="scientific">Methylobacter tundripaludum (strain ATCC BAA-1195 / DSM 17260 / SV96)</name>
    <dbReference type="NCBI Taxonomy" id="697282"/>
    <lineage>
        <taxon>Bacteria</taxon>
        <taxon>Pseudomonadati</taxon>
        <taxon>Pseudomonadota</taxon>
        <taxon>Gammaproteobacteria</taxon>
        <taxon>Methylococcales</taxon>
        <taxon>Methylococcaceae</taxon>
        <taxon>Methylobacter</taxon>
    </lineage>
</organism>
<dbReference type="Gene3D" id="3.30.450.20">
    <property type="entry name" value="PAS domain"/>
    <property type="match status" value="1"/>
</dbReference>
<evidence type="ECO:0000256" key="1">
    <source>
        <dbReference type="ARBA" id="ARBA00001946"/>
    </source>
</evidence>
<dbReference type="NCBIfam" id="TIGR00229">
    <property type="entry name" value="sensory_box"/>
    <property type="match status" value="1"/>
</dbReference>
<dbReference type="InterPro" id="IPR000014">
    <property type="entry name" value="PAS"/>
</dbReference>
<dbReference type="Pfam" id="PF00563">
    <property type="entry name" value="EAL"/>
    <property type="match status" value="1"/>
</dbReference>
<dbReference type="SMART" id="SM00052">
    <property type="entry name" value="EAL"/>
    <property type="match status" value="1"/>
</dbReference>
<sequence>MKQDVERYFHILQQVAFAADADAIEVHLAEAFELSRIWVDRGVPPDEVTLLHHDAMVRLSTAHPELIFAQVADRLTRPLMEMSMAYGMAFREQMEQRYQAIVNSRLKQSHSLESVGKLAAGIAHDFNNLLGNIGGFAEIAADKLMPGSSAGDDFNNMVDNINTLLTAEQAMLEEIALNERRFRSLVENSPDIIVRYDRDCRRVFVNPAYIRETDTPAELVLNKSTDDANVWRPSMPREEYRKRLQQVMDTGVTDQILLEWVRQDAQRVSHEMYVVAEYDADGDVIGTLAIGRDVTRSKEAERQLLHQASYDILTGLPNRRLFGDRLGKDVAKAKRNDFGLAVLFIDLDRFKEVNDTLGHAVGDLLLKKAAQRICSCVRESDTVARFAGDEFVVILPEVGESGALQRIAQNIVGVMAQSFTFGEHSAYVSASIGIAIFPQDGDNADTLVGCADQAMYSAKKTGRNNFCFFNRQMLELAHQRMQLGNDLHDALGKGQLEVFYQPIIDVVSGRVVKAEALLRWRHPEWGMVPPDRFIPIAEETDLIQEIGAWVFREAADTVKRWNALSANQGQRQISVNMSPRQFTRGRGEQIIINYMQAYGLDPAHIAVEITEGLLLDNCPGVTQKLEKLRAAGIEISLDDFGTGYSAMAYLKRFNIDYLKIDQSFVRDLETDPGDRAIAEAIVVMAHRLGLKVIAEGVETEGQYALLAEAGCEYVQGYLFAKPMPVEAFLAFVNADAQKPAVIEGPLAVLMR</sequence>
<feature type="domain" description="PAC" evidence="2">
    <location>
        <begin position="254"/>
        <end position="306"/>
    </location>
</feature>
<dbReference type="PROSITE" id="PS50113">
    <property type="entry name" value="PAC"/>
    <property type="match status" value="1"/>
</dbReference>
<dbReference type="Gene3D" id="3.30.70.270">
    <property type="match status" value="1"/>
</dbReference>
<dbReference type="EMBL" id="JH109152">
    <property type="protein sequence ID" value="EGW23327.1"/>
    <property type="molecule type" value="Genomic_DNA"/>
</dbReference>
<dbReference type="PROSITE" id="PS50887">
    <property type="entry name" value="GGDEF"/>
    <property type="match status" value="1"/>
</dbReference>
<accession>G3IWX2</accession>
<dbReference type="eggNOG" id="COG5001">
    <property type="taxonomic scope" value="Bacteria"/>
</dbReference>
<feature type="domain" description="EAL" evidence="3">
    <location>
        <begin position="480"/>
        <end position="736"/>
    </location>
</feature>
<dbReference type="SUPFAM" id="SSF141868">
    <property type="entry name" value="EAL domain-like"/>
    <property type="match status" value="1"/>
</dbReference>
<proteinExistence type="predicted"/>
<comment type="cofactor">
    <cofactor evidence="1">
        <name>Mg(2+)</name>
        <dbReference type="ChEBI" id="CHEBI:18420"/>
    </cofactor>
</comment>
<dbReference type="SUPFAM" id="SSF55785">
    <property type="entry name" value="PYP-like sensor domain (PAS domain)"/>
    <property type="match status" value="1"/>
</dbReference>
<dbReference type="GO" id="GO:0000155">
    <property type="term" value="F:phosphorelay sensor kinase activity"/>
    <property type="evidence" value="ECO:0007669"/>
    <property type="project" value="InterPro"/>
</dbReference>
<evidence type="ECO:0000313" key="6">
    <source>
        <dbReference type="Proteomes" id="UP000004664"/>
    </source>
</evidence>
<dbReference type="Pfam" id="PF00990">
    <property type="entry name" value="GGDEF"/>
    <property type="match status" value="1"/>
</dbReference>
<dbReference type="Gene3D" id="1.10.1240.30">
    <property type="entry name" value="KaiA/RbsU domain"/>
    <property type="match status" value="1"/>
</dbReference>
<feature type="domain" description="GGDEF" evidence="4">
    <location>
        <begin position="338"/>
        <end position="471"/>
    </location>
</feature>
<dbReference type="InterPro" id="IPR000700">
    <property type="entry name" value="PAS-assoc_C"/>
</dbReference>
<keyword evidence="6" id="KW-1185">Reference proteome</keyword>
<dbReference type="OrthoDB" id="9813913at2"/>
<dbReference type="RefSeq" id="WP_006891497.1">
    <property type="nucleotide sequence ID" value="NZ_JH109152.1"/>
</dbReference>
<dbReference type="PROSITE" id="PS50883">
    <property type="entry name" value="EAL"/>
    <property type="match status" value="1"/>
</dbReference>
<gene>
    <name evidence="5" type="ORF">Mettu_2176</name>
</gene>
<dbReference type="CDD" id="cd00130">
    <property type="entry name" value="PAS"/>
    <property type="match status" value="1"/>
</dbReference>
<dbReference type="AlphaFoldDB" id="G3IWX2"/>
<dbReference type="SMART" id="SM00267">
    <property type="entry name" value="GGDEF"/>
    <property type="match status" value="1"/>
</dbReference>
<dbReference type="FunFam" id="3.30.70.270:FF:000001">
    <property type="entry name" value="Diguanylate cyclase domain protein"/>
    <property type="match status" value="1"/>
</dbReference>